<sequence>MESHTEEQPSGYYPGEFVANPGVSTGWMHKRRRDELESFAEEFGFSPEGNVEDLRRSFAELVAGPLEHDARCQVGGARAAVRQIARTNQIATARHGPTDGHYYSHAAQRDGVIYPTPERLFLAFFLPPRYFEQLEDHIRDRKQAVGEAFKDFVIELRLLMHHAGYDEAKELSRICDNTLPAYQLYVRRHELRSIQERSVPAILIPPRQPPRHTRPTAQQNESGTNRAQFREPHWNTSEPAQETAHRMITTPPTHTQLVDAAEKLDMFLATAPTHRSSSVGNAAGAERAP</sequence>
<protein>
    <submittedName>
        <fullName evidence="2">GL13165</fullName>
    </submittedName>
</protein>
<accession>B4HDA7</accession>
<dbReference type="Proteomes" id="UP000008744">
    <property type="component" value="Unassembled WGS sequence"/>
</dbReference>
<dbReference type="PhylomeDB" id="B4HDA7"/>
<evidence type="ECO:0000313" key="3">
    <source>
        <dbReference type="Proteomes" id="UP000008744"/>
    </source>
</evidence>
<keyword evidence="3" id="KW-1185">Reference proteome</keyword>
<dbReference type="OMA" id="SWINHRR"/>
<gene>
    <name evidence="2" type="primary">Dper\GL13165</name>
    <name evidence="2" type="ORF">Dper_GL13165</name>
</gene>
<reference evidence="2 3" key="1">
    <citation type="journal article" date="2007" name="Nature">
        <title>Evolution of genes and genomes on the Drosophila phylogeny.</title>
        <authorList>
            <consortium name="Drosophila 12 Genomes Consortium"/>
            <person name="Clark A.G."/>
            <person name="Eisen M.B."/>
            <person name="Smith D.R."/>
            <person name="Bergman C.M."/>
            <person name="Oliver B."/>
            <person name="Markow T.A."/>
            <person name="Kaufman T.C."/>
            <person name="Kellis M."/>
            <person name="Gelbart W."/>
            <person name="Iyer V.N."/>
            <person name="Pollard D.A."/>
            <person name="Sackton T.B."/>
            <person name="Larracuente A.M."/>
            <person name="Singh N.D."/>
            <person name="Abad J.P."/>
            <person name="Abt D.N."/>
            <person name="Adryan B."/>
            <person name="Aguade M."/>
            <person name="Akashi H."/>
            <person name="Anderson W.W."/>
            <person name="Aquadro C.F."/>
            <person name="Ardell D.H."/>
            <person name="Arguello R."/>
            <person name="Artieri C.G."/>
            <person name="Barbash D.A."/>
            <person name="Barker D."/>
            <person name="Barsanti P."/>
            <person name="Batterham P."/>
            <person name="Batzoglou S."/>
            <person name="Begun D."/>
            <person name="Bhutkar A."/>
            <person name="Blanco E."/>
            <person name="Bosak S.A."/>
            <person name="Bradley R.K."/>
            <person name="Brand A.D."/>
            <person name="Brent M.R."/>
            <person name="Brooks A.N."/>
            <person name="Brown R.H."/>
            <person name="Butlin R.K."/>
            <person name="Caggese C."/>
            <person name="Calvi B.R."/>
            <person name="Bernardo de Carvalho A."/>
            <person name="Caspi A."/>
            <person name="Castrezana S."/>
            <person name="Celniker S.E."/>
            <person name="Chang J.L."/>
            <person name="Chapple C."/>
            <person name="Chatterji S."/>
            <person name="Chinwalla A."/>
            <person name="Civetta A."/>
            <person name="Clifton S.W."/>
            <person name="Comeron J.M."/>
            <person name="Costello J.C."/>
            <person name="Coyne J.A."/>
            <person name="Daub J."/>
            <person name="David R.G."/>
            <person name="Delcher A.L."/>
            <person name="Delehaunty K."/>
            <person name="Do C.B."/>
            <person name="Ebling H."/>
            <person name="Edwards K."/>
            <person name="Eickbush T."/>
            <person name="Evans J.D."/>
            <person name="Filipski A."/>
            <person name="Findeiss S."/>
            <person name="Freyhult E."/>
            <person name="Fulton L."/>
            <person name="Fulton R."/>
            <person name="Garcia A.C."/>
            <person name="Gardiner A."/>
            <person name="Garfield D.A."/>
            <person name="Garvin B.E."/>
            <person name="Gibson G."/>
            <person name="Gilbert D."/>
            <person name="Gnerre S."/>
            <person name="Godfrey J."/>
            <person name="Good R."/>
            <person name="Gotea V."/>
            <person name="Gravely B."/>
            <person name="Greenberg A.J."/>
            <person name="Griffiths-Jones S."/>
            <person name="Gross S."/>
            <person name="Guigo R."/>
            <person name="Gustafson E.A."/>
            <person name="Haerty W."/>
            <person name="Hahn M.W."/>
            <person name="Halligan D.L."/>
            <person name="Halpern A.L."/>
            <person name="Halter G.M."/>
            <person name="Han M.V."/>
            <person name="Heger A."/>
            <person name="Hillier L."/>
            <person name="Hinrichs A.S."/>
            <person name="Holmes I."/>
            <person name="Hoskins R.A."/>
            <person name="Hubisz M.J."/>
            <person name="Hultmark D."/>
            <person name="Huntley M.A."/>
            <person name="Jaffe D.B."/>
            <person name="Jagadeeshan S."/>
            <person name="Jeck W.R."/>
            <person name="Johnson J."/>
            <person name="Jones C.D."/>
            <person name="Jordan W.C."/>
            <person name="Karpen G.H."/>
            <person name="Kataoka E."/>
            <person name="Keightley P.D."/>
            <person name="Kheradpour P."/>
            <person name="Kirkness E.F."/>
            <person name="Koerich L.B."/>
            <person name="Kristiansen K."/>
            <person name="Kudrna D."/>
            <person name="Kulathinal R.J."/>
            <person name="Kumar S."/>
            <person name="Kwok R."/>
            <person name="Lander E."/>
            <person name="Langley C.H."/>
            <person name="Lapoint R."/>
            <person name="Lazzaro B.P."/>
            <person name="Lee S.J."/>
            <person name="Levesque L."/>
            <person name="Li R."/>
            <person name="Lin C.F."/>
            <person name="Lin M.F."/>
            <person name="Lindblad-Toh K."/>
            <person name="Llopart A."/>
            <person name="Long M."/>
            <person name="Low L."/>
            <person name="Lozovsky E."/>
            <person name="Lu J."/>
            <person name="Luo M."/>
            <person name="Machado C.A."/>
            <person name="Makalowski W."/>
            <person name="Marzo M."/>
            <person name="Matsuda M."/>
            <person name="Matzkin L."/>
            <person name="McAllister B."/>
            <person name="McBride C.S."/>
            <person name="McKernan B."/>
            <person name="McKernan K."/>
            <person name="Mendez-Lago M."/>
            <person name="Minx P."/>
            <person name="Mollenhauer M.U."/>
            <person name="Montooth K."/>
            <person name="Mount S.M."/>
            <person name="Mu X."/>
            <person name="Myers E."/>
            <person name="Negre B."/>
            <person name="Newfeld S."/>
            <person name="Nielsen R."/>
            <person name="Noor M.A."/>
            <person name="O'Grady P."/>
            <person name="Pachter L."/>
            <person name="Papaceit M."/>
            <person name="Parisi M.J."/>
            <person name="Parisi M."/>
            <person name="Parts L."/>
            <person name="Pedersen J.S."/>
            <person name="Pesole G."/>
            <person name="Phillippy A.M."/>
            <person name="Ponting C.P."/>
            <person name="Pop M."/>
            <person name="Porcelli D."/>
            <person name="Powell J.R."/>
            <person name="Prohaska S."/>
            <person name="Pruitt K."/>
            <person name="Puig M."/>
            <person name="Quesneville H."/>
            <person name="Ram K.R."/>
            <person name="Rand D."/>
            <person name="Rasmussen M.D."/>
            <person name="Reed L.K."/>
            <person name="Reenan R."/>
            <person name="Reily A."/>
            <person name="Remington K.A."/>
            <person name="Rieger T.T."/>
            <person name="Ritchie M.G."/>
            <person name="Robin C."/>
            <person name="Rogers Y.H."/>
            <person name="Rohde C."/>
            <person name="Rozas J."/>
            <person name="Rubenfield M.J."/>
            <person name="Ruiz A."/>
            <person name="Russo S."/>
            <person name="Salzberg S.L."/>
            <person name="Sanchez-Gracia A."/>
            <person name="Saranga D.J."/>
            <person name="Sato H."/>
            <person name="Schaeffer S.W."/>
            <person name="Schatz M.C."/>
            <person name="Schlenke T."/>
            <person name="Schwartz R."/>
            <person name="Segarra C."/>
            <person name="Singh R.S."/>
            <person name="Sirot L."/>
            <person name="Sirota M."/>
            <person name="Sisneros N.B."/>
            <person name="Smith C.D."/>
            <person name="Smith T.F."/>
            <person name="Spieth J."/>
            <person name="Stage D.E."/>
            <person name="Stark A."/>
            <person name="Stephan W."/>
            <person name="Strausberg R.L."/>
            <person name="Strempel S."/>
            <person name="Sturgill D."/>
            <person name="Sutton G."/>
            <person name="Sutton G.G."/>
            <person name="Tao W."/>
            <person name="Teichmann S."/>
            <person name="Tobari Y.N."/>
            <person name="Tomimura Y."/>
            <person name="Tsolas J.M."/>
            <person name="Valente V.L."/>
            <person name="Venter E."/>
            <person name="Venter J.C."/>
            <person name="Vicario S."/>
            <person name="Vieira F.G."/>
            <person name="Vilella A.J."/>
            <person name="Villasante A."/>
            <person name="Walenz B."/>
            <person name="Wang J."/>
            <person name="Wasserman M."/>
            <person name="Watts T."/>
            <person name="Wilson D."/>
            <person name="Wilson R.K."/>
            <person name="Wing R.A."/>
            <person name="Wolfner M.F."/>
            <person name="Wong A."/>
            <person name="Wong G.K."/>
            <person name="Wu C.I."/>
            <person name="Wu G."/>
            <person name="Yamamoto D."/>
            <person name="Yang H.P."/>
            <person name="Yang S.P."/>
            <person name="Yorke J.A."/>
            <person name="Yoshida K."/>
            <person name="Zdobnov E."/>
            <person name="Zhang P."/>
            <person name="Zhang Y."/>
            <person name="Zimin A.V."/>
            <person name="Baldwin J."/>
            <person name="Abdouelleil A."/>
            <person name="Abdulkadir J."/>
            <person name="Abebe A."/>
            <person name="Abera B."/>
            <person name="Abreu J."/>
            <person name="Acer S.C."/>
            <person name="Aftuck L."/>
            <person name="Alexander A."/>
            <person name="An P."/>
            <person name="Anderson E."/>
            <person name="Anderson S."/>
            <person name="Arachi H."/>
            <person name="Azer M."/>
            <person name="Bachantsang P."/>
            <person name="Barry A."/>
            <person name="Bayul T."/>
            <person name="Berlin A."/>
            <person name="Bessette D."/>
            <person name="Bloom T."/>
            <person name="Blye J."/>
            <person name="Boguslavskiy L."/>
            <person name="Bonnet C."/>
            <person name="Boukhgalter B."/>
            <person name="Bourzgui I."/>
            <person name="Brown A."/>
            <person name="Cahill P."/>
            <person name="Channer S."/>
            <person name="Cheshatsang Y."/>
            <person name="Chuda L."/>
            <person name="Citroen M."/>
            <person name="Collymore A."/>
            <person name="Cooke P."/>
            <person name="Costello M."/>
            <person name="D'Aco K."/>
            <person name="Daza R."/>
            <person name="De Haan G."/>
            <person name="DeGray S."/>
            <person name="DeMaso C."/>
            <person name="Dhargay N."/>
            <person name="Dooley K."/>
            <person name="Dooley E."/>
            <person name="Doricent M."/>
            <person name="Dorje P."/>
            <person name="Dorjee K."/>
            <person name="Dupes A."/>
            <person name="Elong R."/>
            <person name="Falk J."/>
            <person name="Farina A."/>
            <person name="Faro S."/>
            <person name="Ferguson D."/>
            <person name="Fisher S."/>
            <person name="Foley C.D."/>
            <person name="Franke A."/>
            <person name="Friedrich D."/>
            <person name="Gadbois L."/>
            <person name="Gearin G."/>
            <person name="Gearin C.R."/>
            <person name="Giannoukos G."/>
            <person name="Goode T."/>
            <person name="Graham J."/>
            <person name="Grandbois E."/>
            <person name="Grewal S."/>
            <person name="Gyaltsen K."/>
            <person name="Hafez N."/>
            <person name="Hagos B."/>
            <person name="Hall J."/>
            <person name="Henson C."/>
            <person name="Hollinger A."/>
            <person name="Honan T."/>
            <person name="Huard M.D."/>
            <person name="Hughes L."/>
            <person name="Hurhula B."/>
            <person name="Husby M.E."/>
            <person name="Kamat A."/>
            <person name="Kanga B."/>
            <person name="Kashin S."/>
            <person name="Khazanovich D."/>
            <person name="Kisner P."/>
            <person name="Lance K."/>
            <person name="Lara M."/>
            <person name="Lee W."/>
            <person name="Lennon N."/>
            <person name="Letendre F."/>
            <person name="LeVine R."/>
            <person name="Lipovsky A."/>
            <person name="Liu X."/>
            <person name="Liu J."/>
            <person name="Liu S."/>
            <person name="Lokyitsang T."/>
            <person name="Lokyitsang Y."/>
            <person name="Lubonja R."/>
            <person name="Lui A."/>
            <person name="MacDonald P."/>
            <person name="Magnisalis V."/>
            <person name="Maru K."/>
            <person name="Matthews C."/>
            <person name="McCusker W."/>
            <person name="McDonough S."/>
            <person name="Mehta T."/>
            <person name="Meldrim J."/>
            <person name="Meneus L."/>
            <person name="Mihai O."/>
            <person name="Mihalev A."/>
            <person name="Mihova T."/>
            <person name="Mittelman R."/>
            <person name="Mlenga V."/>
            <person name="Montmayeur A."/>
            <person name="Mulrain L."/>
            <person name="Navidi A."/>
            <person name="Naylor J."/>
            <person name="Negash T."/>
            <person name="Nguyen T."/>
            <person name="Nguyen N."/>
            <person name="Nicol R."/>
            <person name="Norbu C."/>
            <person name="Norbu N."/>
            <person name="Novod N."/>
            <person name="O'Neill B."/>
            <person name="Osman S."/>
            <person name="Markiewicz E."/>
            <person name="Oyono O.L."/>
            <person name="Patti C."/>
            <person name="Phunkhang P."/>
            <person name="Pierre F."/>
            <person name="Priest M."/>
            <person name="Raghuraman S."/>
            <person name="Rege F."/>
            <person name="Reyes R."/>
            <person name="Rise C."/>
            <person name="Rogov P."/>
            <person name="Ross K."/>
            <person name="Ryan E."/>
            <person name="Settipalli S."/>
            <person name="Shea T."/>
            <person name="Sherpa N."/>
            <person name="Shi L."/>
            <person name="Shih D."/>
            <person name="Sparrow T."/>
            <person name="Spaulding J."/>
            <person name="Stalker J."/>
            <person name="Stange-Thomann N."/>
            <person name="Stavropoulos S."/>
            <person name="Stone C."/>
            <person name="Strader C."/>
            <person name="Tesfaye S."/>
            <person name="Thomson T."/>
            <person name="Thoulutsang Y."/>
            <person name="Thoulutsang D."/>
            <person name="Topham K."/>
            <person name="Topping I."/>
            <person name="Tsamla T."/>
            <person name="Vassiliev H."/>
            <person name="Vo A."/>
            <person name="Wangchuk T."/>
            <person name="Wangdi T."/>
            <person name="Weiand M."/>
            <person name="Wilkinson J."/>
            <person name="Wilson A."/>
            <person name="Yadav S."/>
            <person name="Young G."/>
            <person name="Yu Q."/>
            <person name="Zembek L."/>
            <person name="Zhong D."/>
            <person name="Zimmer A."/>
            <person name="Zwirko Z."/>
            <person name="Jaffe D.B."/>
            <person name="Alvarez P."/>
            <person name="Brockman W."/>
            <person name="Butler J."/>
            <person name="Chin C."/>
            <person name="Gnerre S."/>
            <person name="Grabherr M."/>
            <person name="Kleber M."/>
            <person name="Mauceli E."/>
            <person name="MacCallum I."/>
        </authorList>
    </citation>
    <scope>NUCLEOTIDE SEQUENCE [LARGE SCALE GENOMIC DNA]</scope>
    <source>
        <strain evidence="3">MSH-3 / Tucson 14011-0111.49</strain>
    </source>
</reference>
<dbReference type="EMBL" id="CH479954">
    <property type="protein sequence ID" value="EDW40096.1"/>
    <property type="molecule type" value="Genomic_DNA"/>
</dbReference>
<evidence type="ECO:0000256" key="1">
    <source>
        <dbReference type="SAM" id="MobiDB-lite"/>
    </source>
</evidence>
<dbReference type="HOGENOM" id="CLU_964009_0_0_1"/>
<feature type="region of interest" description="Disordered" evidence="1">
    <location>
        <begin position="201"/>
        <end position="244"/>
    </location>
</feature>
<proteinExistence type="predicted"/>
<evidence type="ECO:0000313" key="2">
    <source>
        <dbReference type="EMBL" id="EDW40096.1"/>
    </source>
</evidence>
<dbReference type="AlphaFoldDB" id="B4HDA7"/>
<name>B4HDA7_DROPE</name>
<organism evidence="3">
    <name type="scientific">Drosophila persimilis</name>
    <name type="common">Fruit fly</name>
    <dbReference type="NCBI Taxonomy" id="7234"/>
    <lineage>
        <taxon>Eukaryota</taxon>
        <taxon>Metazoa</taxon>
        <taxon>Ecdysozoa</taxon>
        <taxon>Arthropoda</taxon>
        <taxon>Hexapoda</taxon>
        <taxon>Insecta</taxon>
        <taxon>Pterygota</taxon>
        <taxon>Neoptera</taxon>
        <taxon>Endopterygota</taxon>
        <taxon>Diptera</taxon>
        <taxon>Brachycera</taxon>
        <taxon>Muscomorpha</taxon>
        <taxon>Ephydroidea</taxon>
        <taxon>Drosophilidae</taxon>
        <taxon>Drosophila</taxon>
        <taxon>Sophophora</taxon>
    </lineage>
</organism>